<gene>
    <name evidence="2" type="ORF">GTW58_00470</name>
</gene>
<dbReference type="Gene3D" id="3.10.180.10">
    <property type="entry name" value="2,3-Dihydroxybiphenyl 1,2-Dioxygenase, domain 1"/>
    <property type="match status" value="1"/>
</dbReference>
<reference evidence="2 3" key="1">
    <citation type="submission" date="2020-02" db="EMBL/GenBank/DDBJ databases">
        <authorList>
            <person name="Sun Q."/>
        </authorList>
    </citation>
    <scope>NUCLEOTIDE SEQUENCE [LARGE SCALE GENOMIC DNA]</scope>
    <source>
        <strain evidence="2 3">YIM 13062</strain>
    </source>
</reference>
<dbReference type="AlphaFoldDB" id="A0A846TT52"/>
<dbReference type="CDD" id="cd06588">
    <property type="entry name" value="PhnB_like"/>
    <property type="match status" value="1"/>
</dbReference>
<dbReference type="EMBL" id="JAAVUN010000001">
    <property type="protein sequence ID" value="NKE08447.1"/>
    <property type="molecule type" value="Genomic_DNA"/>
</dbReference>
<evidence type="ECO:0000313" key="3">
    <source>
        <dbReference type="Proteomes" id="UP000521379"/>
    </source>
</evidence>
<comment type="caution">
    <text evidence="2">The sequence shown here is derived from an EMBL/GenBank/DDBJ whole genome shotgun (WGS) entry which is preliminary data.</text>
</comment>
<keyword evidence="3" id="KW-1185">Reference proteome</keyword>
<dbReference type="PANTHER" id="PTHR33990">
    <property type="entry name" value="PROTEIN YJDN-RELATED"/>
    <property type="match status" value="1"/>
</dbReference>
<dbReference type="SUPFAM" id="SSF54593">
    <property type="entry name" value="Glyoxalase/Bleomycin resistance protein/Dihydroxybiphenyl dioxygenase"/>
    <property type="match status" value="1"/>
</dbReference>
<dbReference type="PANTHER" id="PTHR33990:SF1">
    <property type="entry name" value="PROTEIN YJDN"/>
    <property type="match status" value="1"/>
</dbReference>
<dbReference type="InterPro" id="IPR028973">
    <property type="entry name" value="PhnB-like"/>
</dbReference>
<sequence length="137" mass="14770">MADRFLTVYLNFRGEAAEALEFYANVFGGQPQIMRHSAMGTEGPEVDWVMHGQLDAPNGMHIMAADVPSVMEAPIGGNGGVSLCLHGNDAAALRGYFTALSEGGTVTTPLEEQMWGDEYGDLVDKFSIRWSVNISGQ</sequence>
<accession>A0A846TT52</accession>
<proteinExistence type="predicted"/>
<dbReference type="RefSeq" id="WP_119932493.1">
    <property type="nucleotide sequence ID" value="NZ_JAAVUN010000001.1"/>
</dbReference>
<organism evidence="2 3">
    <name type="scientific">Kocuria subflava</name>
    <dbReference type="NCBI Taxonomy" id="1736139"/>
    <lineage>
        <taxon>Bacteria</taxon>
        <taxon>Bacillati</taxon>
        <taxon>Actinomycetota</taxon>
        <taxon>Actinomycetes</taxon>
        <taxon>Micrococcales</taxon>
        <taxon>Micrococcaceae</taxon>
        <taxon>Kocuria</taxon>
    </lineage>
</organism>
<protein>
    <submittedName>
        <fullName evidence="2">VOC family protein</fullName>
    </submittedName>
</protein>
<name>A0A846TT52_9MICC</name>
<dbReference type="Pfam" id="PF06983">
    <property type="entry name" value="3-dmu-9_3-mt"/>
    <property type="match status" value="1"/>
</dbReference>
<evidence type="ECO:0000313" key="2">
    <source>
        <dbReference type="EMBL" id="NKE08447.1"/>
    </source>
</evidence>
<evidence type="ECO:0000259" key="1">
    <source>
        <dbReference type="Pfam" id="PF06983"/>
    </source>
</evidence>
<dbReference type="InterPro" id="IPR029068">
    <property type="entry name" value="Glyas_Bleomycin-R_OHBP_Dase"/>
</dbReference>
<dbReference type="Proteomes" id="UP000521379">
    <property type="component" value="Unassembled WGS sequence"/>
</dbReference>
<feature type="domain" description="PhnB-like" evidence="1">
    <location>
        <begin position="7"/>
        <end position="132"/>
    </location>
</feature>